<dbReference type="InterPro" id="IPR037518">
    <property type="entry name" value="MPN"/>
</dbReference>
<feature type="domain" description="MPN" evidence="2">
    <location>
        <begin position="247"/>
        <end position="383"/>
    </location>
</feature>
<feature type="compositionally biased region" description="Basic and acidic residues" evidence="1">
    <location>
        <begin position="179"/>
        <end position="190"/>
    </location>
</feature>
<proteinExistence type="predicted"/>
<dbReference type="InterPro" id="IPR000555">
    <property type="entry name" value="JAMM/MPN+_dom"/>
</dbReference>
<dbReference type="Pfam" id="PF01398">
    <property type="entry name" value="JAB"/>
    <property type="match status" value="1"/>
</dbReference>
<feature type="region of interest" description="Disordered" evidence="1">
    <location>
        <begin position="1"/>
        <end position="51"/>
    </location>
</feature>
<dbReference type="Proteomes" id="UP000694941">
    <property type="component" value="Unplaced"/>
</dbReference>
<dbReference type="PANTHER" id="PTHR10410">
    <property type="entry name" value="EUKARYOTIC TRANSLATION INITIATION FACTOR 3 -RELATED"/>
    <property type="match status" value="1"/>
</dbReference>
<dbReference type="Pfam" id="PF18755">
    <property type="entry name" value="RAMA"/>
    <property type="match status" value="1"/>
</dbReference>
<feature type="compositionally biased region" description="Polar residues" evidence="1">
    <location>
        <begin position="160"/>
        <end position="178"/>
    </location>
</feature>
<reference evidence="4" key="1">
    <citation type="submission" date="2025-08" db="UniProtKB">
        <authorList>
            <consortium name="RefSeq"/>
        </authorList>
    </citation>
    <scope>IDENTIFICATION</scope>
    <source>
        <tissue evidence="4">Muscle</tissue>
    </source>
</reference>
<evidence type="ECO:0000313" key="3">
    <source>
        <dbReference type="Proteomes" id="UP000694941"/>
    </source>
</evidence>
<evidence type="ECO:0000259" key="2">
    <source>
        <dbReference type="PROSITE" id="PS50249"/>
    </source>
</evidence>
<dbReference type="Gene3D" id="3.40.140.10">
    <property type="entry name" value="Cytidine Deaminase, domain 2"/>
    <property type="match status" value="1"/>
</dbReference>
<evidence type="ECO:0000256" key="1">
    <source>
        <dbReference type="SAM" id="MobiDB-lite"/>
    </source>
</evidence>
<name>A0ABM1SLJ1_LIMPO</name>
<dbReference type="SUPFAM" id="SSF102712">
    <property type="entry name" value="JAB1/MPN domain"/>
    <property type="match status" value="1"/>
</dbReference>
<dbReference type="PROSITE" id="PS50249">
    <property type="entry name" value="MPN"/>
    <property type="match status" value="1"/>
</dbReference>
<evidence type="ECO:0000313" key="4">
    <source>
        <dbReference type="RefSeq" id="XP_022244497.1"/>
    </source>
</evidence>
<dbReference type="CDD" id="cd08067">
    <property type="entry name" value="MPN_2A_DUB"/>
    <property type="match status" value="1"/>
</dbReference>
<dbReference type="RefSeq" id="XP_022244497.1">
    <property type="nucleotide sequence ID" value="XM_022388789.1"/>
</dbReference>
<keyword evidence="3" id="KW-1185">Reference proteome</keyword>
<dbReference type="GeneID" id="106461755"/>
<dbReference type="InterPro" id="IPR040843">
    <property type="entry name" value="RAMA"/>
</dbReference>
<sequence length="492" mass="55332">MSAMASESVGKLEPGMEDSGYQMDNSGDEDDFEDEDVAEGTSGPSGDQLNARRMLSGRGVTLMMLINEGIIETGDGVLTIDYLGSKFVGDLLPGGKIRWQDSKEIFSSPSAWATHCKKILNPEKKSGCGWSTIRYKGKRLDLFKTIWYRKQRKQQMGAGKTSTHVMDSENKSGTQTETSLKERSETRETSLKPTGIFHSKILQQKSSSNRLVVNHCVLGNRTPEHDMNTLVTCTPFTAMDRIQPFTVTIATNCLLLIDFHCHLSNSEVVGYLGGSWDIASHNLALLQAFPCRCRLGDKDNAGAIEEEIRQSLEQRHLTLVGWYHSHPTFPAYPSIKDIDSQMEYQITMKGDSDSAYTPCLGLIISPYNKQRKSCEAEYQAYWVMPPPEHRPQEYGHPMQMAYNIAHDSFLTQDLLMEMRLLADFYRGAEDFIIFKKEYQSGSATYWQKLQKSLTPKLPQDLQVTGAQTPTQSQAQAQAVAHFWDFVRGLVMV</sequence>
<feature type="region of interest" description="Disordered" evidence="1">
    <location>
        <begin position="154"/>
        <end position="191"/>
    </location>
</feature>
<organism evidence="3 4">
    <name type="scientific">Limulus polyphemus</name>
    <name type="common">Atlantic horseshoe crab</name>
    <dbReference type="NCBI Taxonomy" id="6850"/>
    <lineage>
        <taxon>Eukaryota</taxon>
        <taxon>Metazoa</taxon>
        <taxon>Ecdysozoa</taxon>
        <taxon>Arthropoda</taxon>
        <taxon>Chelicerata</taxon>
        <taxon>Merostomata</taxon>
        <taxon>Xiphosura</taxon>
        <taxon>Limulidae</taxon>
        <taxon>Limulus</taxon>
    </lineage>
</organism>
<protein>
    <submittedName>
        <fullName evidence="4">MPN domain-containing protein-like isoform X2</fullName>
    </submittedName>
</protein>
<dbReference type="InterPro" id="IPR050242">
    <property type="entry name" value="JAMM_MPN+_peptidase_M67A"/>
</dbReference>
<gene>
    <name evidence="4" type="primary">LOC106461755</name>
</gene>
<feature type="compositionally biased region" description="Acidic residues" evidence="1">
    <location>
        <begin position="26"/>
        <end position="38"/>
    </location>
</feature>
<accession>A0ABM1SLJ1</accession>